<reference evidence="3" key="2">
    <citation type="journal article" date="2017" name="J. Anim. Genet.">
        <title>Multiple reference genome sequences of hot pepper reveal the massive evolution of plant disease resistance genes by retroduplication.</title>
        <authorList>
            <person name="Kim S."/>
            <person name="Park J."/>
            <person name="Yeom S.-I."/>
            <person name="Kim Y.-M."/>
            <person name="Seo E."/>
            <person name="Kim K.-T."/>
            <person name="Kim M.-S."/>
            <person name="Lee J.M."/>
            <person name="Cheong K."/>
            <person name="Shin H.-S."/>
            <person name="Kim S.-B."/>
            <person name="Han K."/>
            <person name="Lee J."/>
            <person name="Park M."/>
            <person name="Lee H.-A."/>
            <person name="Lee H.-Y."/>
            <person name="Lee Y."/>
            <person name="Oh S."/>
            <person name="Lee J.H."/>
            <person name="Choi E."/>
            <person name="Choi E."/>
            <person name="Lee S.E."/>
            <person name="Jeon J."/>
            <person name="Kim H."/>
            <person name="Choi G."/>
            <person name="Song H."/>
            <person name="Lee J."/>
            <person name="Lee S.-C."/>
            <person name="Kwon J.-K."/>
            <person name="Lee H.-Y."/>
            <person name="Koo N."/>
            <person name="Hong Y."/>
            <person name="Kim R.W."/>
            <person name="Kang W.-H."/>
            <person name="Huh J.H."/>
            <person name="Kang B.-C."/>
            <person name="Yang T.-J."/>
            <person name="Lee Y.-H."/>
            <person name="Bennetzen J.L."/>
            <person name="Choi D."/>
        </authorList>
    </citation>
    <scope>NUCLEOTIDE SEQUENCE [LARGE SCALE GENOMIC DNA]</scope>
    <source>
        <strain evidence="3">cv. PBC81</strain>
    </source>
</reference>
<evidence type="ECO:0000259" key="1">
    <source>
        <dbReference type="Pfam" id="PF19584"/>
    </source>
</evidence>
<dbReference type="Proteomes" id="UP000224567">
    <property type="component" value="Unassembled WGS sequence"/>
</dbReference>
<dbReference type="EMBL" id="MLFT02000002">
    <property type="protein sequence ID" value="PHT56973.1"/>
    <property type="molecule type" value="Genomic_DNA"/>
</dbReference>
<reference evidence="2 3" key="1">
    <citation type="journal article" date="2017" name="Genome Biol.">
        <title>New reference genome sequences of hot pepper reveal the massive evolution of plant disease-resistance genes by retroduplication.</title>
        <authorList>
            <person name="Kim S."/>
            <person name="Park J."/>
            <person name="Yeom S.I."/>
            <person name="Kim Y.M."/>
            <person name="Seo E."/>
            <person name="Kim K.T."/>
            <person name="Kim M.S."/>
            <person name="Lee J.M."/>
            <person name="Cheong K."/>
            <person name="Shin H.S."/>
            <person name="Kim S.B."/>
            <person name="Han K."/>
            <person name="Lee J."/>
            <person name="Park M."/>
            <person name="Lee H.A."/>
            <person name="Lee H.Y."/>
            <person name="Lee Y."/>
            <person name="Oh S."/>
            <person name="Lee J.H."/>
            <person name="Choi E."/>
            <person name="Choi E."/>
            <person name="Lee S.E."/>
            <person name="Jeon J."/>
            <person name="Kim H."/>
            <person name="Choi G."/>
            <person name="Song H."/>
            <person name="Lee J."/>
            <person name="Lee S.C."/>
            <person name="Kwon J.K."/>
            <person name="Lee H.Y."/>
            <person name="Koo N."/>
            <person name="Hong Y."/>
            <person name="Kim R.W."/>
            <person name="Kang W.H."/>
            <person name="Huh J.H."/>
            <person name="Kang B.C."/>
            <person name="Yang T.J."/>
            <person name="Lee Y.H."/>
            <person name="Bennetzen J.L."/>
            <person name="Choi D."/>
        </authorList>
    </citation>
    <scope>NUCLEOTIDE SEQUENCE [LARGE SCALE GENOMIC DNA]</scope>
    <source>
        <strain evidence="3">cv. PBC81</strain>
    </source>
</reference>
<proteinExistence type="predicted"/>
<comment type="caution">
    <text evidence="2">The sequence shown here is derived from an EMBL/GenBank/DDBJ whole genome shotgun (WGS) entry which is preliminary data.</text>
</comment>
<dbReference type="Pfam" id="PF19584">
    <property type="entry name" value="MCAfunc"/>
    <property type="match status" value="1"/>
</dbReference>
<evidence type="ECO:0000313" key="3">
    <source>
        <dbReference type="Proteomes" id="UP000224567"/>
    </source>
</evidence>
<protein>
    <recommendedName>
        <fullName evidence="1">MCAfunc domain-containing protein</fullName>
    </recommendedName>
</protein>
<gene>
    <name evidence="2" type="ORF">CQW23_05459</name>
</gene>
<dbReference type="InterPro" id="IPR045766">
    <property type="entry name" value="MCAfunc"/>
</dbReference>
<keyword evidence="3" id="KW-1185">Reference proteome</keyword>
<name>A0A2G2XHJ3_CAPBA</name>
<dbReference type="PANTHER" id="PTHR46604">
    <property type="entry name" value="PROTEIN MID1-COMPLEMENTING ACTIVITY 1"/>
    <property type="match status" value="1"/>
</dbReference>
<dbReference type="PANTHER" id="PTHR46604:SF10">
    <property type="entry name" value="CELL NUMBER REGULATOR 13-LIKE"/>
    <property type="match status" value="1"/>
</dbReference>
<feature type="domain" description="MCAfunc" evidence="1">
    <location>
        <begin position="77"/>
        <end position="115"/>
    </location>
</feature>
<accession>A0A2G2XHJ3</accession>
<dbReference type="STRING" id="33114.A0A2G2XHJ3"/>
<evidence type="ECO:0000313" key="2">
    <source>
        <dbReference type="EMBL" id="PHT56973.1"/>
    </source>
</evidence>
<sequence length="185" mass="21138">MLLIGGSRKLEQFRSHLRPDCITVTCGNGVIATVLEMIPMLSAYKIERQAAGLQLKGGGPEIGMMMNVIELEIMTSNLIGNLLEQLKITELKRYPETREPLEHLEDALRRNAISLRGPEVSMLQILQHLPNKRQIEGWNVNSRSGFYVKTIPHPKWMEWEDIELFKAKLAKETLEGERVLIRSCF</sequence>
<organism evidence="2 3">
    <name type="scientific">Capsicum baccatum</name>
    <name type="common">Peruvian pepper</name>
    <dbReference type="NCBI Taxonomy" id="33114"/>
    <lineage>
        <taxon>Eukaryota</taxon>
        <taxon>Viridiplantae</taxon>
        <taxon>Streptophyta</taxon>
        <taxon>Embryophyta</taxon>
        <taxon>Tracheophyta</taxon>
        <taxon>Spermatophyta</taxon>
        <taxon>Magnoliopsida</taxon>
        <taxon>eudicotyledons</taxon>
        <taxon>Gunneridae</taxon>
        <taxon>Pentapetalae</taxon>
        <taxon>asterids</taxon>
        <taxon>lamiids</taxon>
        <taxon>Solanales</taxon>
        <taxon>Solanaceae</taxon>
        <taxon>Solanoideae</taxon>
        <taxon>Capsiceae</taxon>
        <taxon>Capsicum</taxon>
    </lineage>
</organism>
<dbReference type="AlphaFoldDB" id="A0A2G2XHJ3"/>